<organism evidence="3 4">
    <name type="scientific">Cercophora samala</name>
    <dbReference type="NCBI Taxonomy" id="330535"/>
    <lineage>
        <taxon>Eukaryota</taxon>
        <taxon>Fungi</taxon>
        <taxon>Dikarya</taxon>
        <taxon>Ascomycota</taxon>
        <taxon>Pezizomycotina</taxon>
        <taxon>Sordariomycetes</taxon>
        <taxon>Sordariomycetidae</taxon>
        <taxon>Sordariales</taxon>
        <taxon>Lasiosphaeriaceae</taxon>
        <taxon>Cercophora</taxon>
    </lineage>
</organism>
<protein>
    <submittedName>
        <fullName evidence="3">Uncharacterized protein</fullName>
    </submittedName>
</protein>
<keyword evidence="2" id="KW-1133">Transmembrane helix</keyword>
<dbReference type="AlphaFoldDB" id="A0AA39YUK7"/>
<feature type="transmembrane region" description="Helical" evidence="2">
    <location>
        <begin position="79"/>
        <end position="95"/>
    </location>
</feature>
<keyword evidence="4" id="KW-1185">Reference proteome</keyword>
<feature type="compositionally biased region" description="Basic and acidic residues" evidence="1">
    <location>
        <begin position="149"/>
        <end position="168"/>
    </location>
</feature>
<dbReference type="EMBL" id="JAULSY010000193">
    <property type="protein sequence ID" value="KAK0658936.1"/>
    <property type="molecule type" value="Genomic_DNA"/>
</dbReference>
<feature type="transmembrane region" description="Helical" evidence="2">
    <location>
        <begin position="48"/>
        <end position="67"/>
    </location>
</feature>
<evidence type="ECO:0000256" key="1">
    <source>
        <dbReference type="SAM" id="MobiDB-lite"/>
    </source>
</evidence>
<reference evidence="3" key="1">
    <citation type="submission" date="2023-06" db="EMBL/GenBank/DDBJ databases">
        <title>Genome-scale phylogeny and comparative genomics of the fungal order Sordariales.</title>
        <authorList>
            <consortium name="Lawrence Berkeley National Laboratory"/>
            <person name="Hensen N."/>
            <person name="Bonometti L."/>
            <person name="Westerberg I."/>
            <person name="Brannstrom I.O."/>
            <person name="Guillou S."/>
            <person name="Cros-Aarteil S."/>
            <person name="Calhoun S."/>
            <person name="Haridas S."/>
            <person name="Kuo A."/>
            <person name="Mondo S."/>
            <person name="Pangilinan J."/>
            <person name="Riley R."/>
            <person name="Labutti K."/>
            <person name="Andreopoulos B."/>
            <person name="Lipzen A."/>
            <person name="Chen C."/>
            <person name="Yanf M."/>
            <person name="Daum C."/>
            <person name="Ng V."/>
            <person name="Clum A."/>
            <person name="Steindorff A."/>
            <person name="Ohm R."/>
            <person name="Martin F."/>
            <person name="Silar P."/>
            <person name="Natvig D."/>
            <person name="Lalanne C."/>
            <person name="Gautier V."/>
            <person name="Ament-Velasquez S.L."/>
            <person name="Kruys A."/>
            <person name="Hutchinson M.I."/>
            <person name="Powell A.J."/>
            <person name="Barry K."/>
            <person name="Miller A.N."/>
            <person name="Grigoriev I.V."/>
            <person name="Debuchy R."/>
            <person name="Gladieux P."/>
            <person name="Thoren M.H."/>
            <person name="Johannesson H."/>
        </authorList>
    </citation>
    <scope>NUCLEOTIDE SEQUENCE</scope>
    <source>
        <strain evidence="3">CBS 307.81</strain>
    </source>
</reference>
<gene>
    <name evidence="3" type="ORF">QBC41DRAFT_50657</name>
</gene>
<proteinExistence type="predicted"/>
<feature type="transmembrane region" description="Helical" evidence="2">
    <location>
        <begin position="101"/>
        <end position="119"/>
    </location>
</feature>
<evidence type="ECO:0000256" key="2">
    <source>
        <dbReference type="SAM" id="Phobius"/>
    </source>
</evidence>
<feature type="compositionally biased region" description="Basic and acidic residues" evidence="1">
    <location>
        <begin position="218"/>
        <end position="228"/>
    </location>
</feature>
<comment type="caution">
    <text evidence="3">The sequence shown here is derived from an EMBL/GenBank/DDBJ whole genome shotgun (WGS) entry which is preliminary data.</text>
</comment>
<dbReference type="Proteomes" id="UP001174997">
    <property type="component" value="Unassembled WGS sequence"/>
</dbReference>
<keyword evidence="2" id="KW-0812">Transmembrane</keyword>
<sequence>MERPVFSHGQLPSRARDQDLHTKAKILSCGGMIGTSILFPLANGEGNSFRTITLILFIITAIAFHAIYTEPFIRSGPSTAPVALVLLLLVVIAAGHTRKDLVPWLPLFVTAWSLVTLMINKHMATASQHLSISADYPFTGVTIDTETERSFRSMSSRDRRQPEFESNRHNPLYFGRHGPSSRYSQRTSTISSDISLSSVPAQRRDHWDDYTQAYFDDQEMRELPRDMPEPALSRTQRNQESDLDTDTETQTSETARFLLGPQ</sequence>
<evidence type="ECO:0000313" key="4">
    <source>
        <dbReference type="Proteomes" id="UP001174997"/>
    </source>
</evidence>
<evidence type="ECO:0000313" key="3">
    <source>
        <dbReference type="EMBL" id="KAK0658936.1"/>
    </source>
</evidence>
<keyword evidence="2" id="KW-0472">Membrane</keyword>
<feature type="region of interest" description="Disordered" evidence="1">
    <location>
        <begin position="217"/>
        <end position="262"/>
    </location>
</feature>
<feature type="region of interest" description="Disordered" evidence="1">
    <location>
        <begin position="149"/>
        <end position="189"/>
    </location>
</feature>
<accession>A0AA39YUK7</accession>
<name>A0AA39YUK7_9PEZI</name>